<feature type="region of interest" description="Disordered" evidence="1">
    <location>
        <begin position="112"/>
        <end position="132"/>
    </location>
</feature>
<comment type="caution">
    <text evidence="2">The sequence shown here is derived from an EMBL/GenBank/DDBJ whole genome shotgun (WGS) entry which is preliminary data.</text>
</comment>
<evidence type="ECO:0000256" key="1">
    <source>
        <dbReference type="SAM" id="MobiDB-lite"/>
    </source>
</evidence>
<dbReference type="EMBL" id="MU865534">
    <property type="protein sequence ID" value="KAK4221579.1"/>
    <property type="molecule type" value="Genomic_DNA"/>
</dbReference>
<reference evidence="2" key="1">
    <citation type="journal article" date="2023" name="Mol. Phylogenet. Evol.">
        <title>Genome-scale phylogeny and comparative genomics of the fungal order Sordariales.</title>
        <authorList>
            <person name="Hensen N."/>
            <person name="Bonometti L."/>
            <person name="Westerberg I."/>
            <person name="Brannstrom I.O."/>
            <person name="Guillou S."/>
            <person name="Cros-Aarteil S."/>
            <person name="Calhoun S."/>
            <person name="Haridas S."/>
            <person name="Kuo A."/>
            <person name="Mondo S."/>
            <person name="Pangilinan J."/>
            <person name="Riley R."/>
            <person name="LaButti K."/>
            <person name="Andreopoulos B."/>
            <person name="Lipzen A."/>
            <person name="Chen C."/>
            <person name="Yan M."/>
            <person name="Daum C."/>
            <person name="Ng V."/>
            <person name="Clum A."/>
            <person name="Steindorff A."/>
            <person name="Ohm R.A."/>
            <person name="Martin F."/>
            <person name="Silar P."/>
            <person name="Natvig D.O."/>
            <person name="Lalanne C."/>
            <person name="Gautier V."/>
            <person name="Ament-Velasquez S.L."/>
            <person name="Kruys A."/>
            <person name="Hutchinson M.I."/>
            <person name="Powell A.J."/>
            <person name="Barry K."/>
            <person name="Miller A.N."/>
            <person name="Grigoriev I.V."/>
            <person name="Debuchy R."/>
            <person name="Gladieux P."/>
            <person name="Hiltunen Thoren M."/>
            <person name="Johannesson H."/>
        </authorList>
    </citation>
    <scope>NUCLEOTIDE SEQUENCE</scope>
    <source>
        <strain evidence="2">CBS 990.96</strain>
    </source>
</reference>
<reference evidence="2" key="2">
    <citation type="submission" date="2023-05" db="EMBL/GenBank/DDBJ databases">
        <authorList>
            <consortium name="Lawrence Berkeley National Laboratory"/>
            <person name="Steindorff A."/>
            <person name="Hensen N."/>
            <person name="Bonometti L."/>
            <person name="Westerberg I."/>
            <person name="Brannstrom I.O."/>
            <person name="Guillou S."/>
            <person name="Cros-Aarteil S."/>
            <person name="Calhoun S."/>
            <person name="Haridas S."/>
            <person name="Kuo A."/>
            <person name="Mondo S."/>
            <person name="Pangilinan J."/>
            <person name="Riley R."/>
            <person name="Labutti K."/>
            <person name="Andreopoulos B."/>
            <person name="Lipzen A."/>
            <person name="Chen C."/>
            <person name="Yanf M."/>
            <person name="Daum C."/>
            <person name="Ng V."/>
            <person name="Clum A."/>
            <person name="Ohm R."/>
            <person name="Martin F."/>
            <person name="Silar P."/>
            <person name="Natvig D."/>
            <person name="Lalanne C."/>
            <person name="Gautier V."/>
            <person name="Ament-Velasquez S.L."/>
            <person name="Kruys A."/>
            <person name="Hutchinson M.I."/>
            <person name="Powell A.J."/>
            <person name="Barry K."/>
            <person name="Miller A.N."/>
            <person name="Grigoriev I.V."/>
            <person name="Debuchy R."/>
            <person name="Gladieux P."/>
            <person name="Thoren M.H."/>
            <person name="Johannesson H."/>
        </authorList>
    </citation>
    <scope>NUCLEOTIDE SEQUENCE</scope>
    <source>
        <strain evidence="2">CBS 990.96</strain>
    </source>
</reference>
<name>A0AAN6YM07_9PEZI</name>
<keyword evidence="3" id="KW-1185">Reference proteome</keyword>
<evidence type="ECO:0000313" key="3">
    <source>
        <dbReference type="Proteomes" id="UP001301958"/>
    </source>
</evidence>
<dbReference type="Proteomes" id="UP001301958">
    <property type="component" value="Unassembled WGS sequence"/>
</dbReference>
<gene>
    <name evidence="2" type="ORF">QBC38DRAFT_504788</name>
</gene>
<accession>A0AAN6YM07</accession>
<protein>
    <submittedName>
        <fullName evidence="2">Uncharacterized protein</fullName>
    </submittedName>
</protein>
<proteinExistence type="predicted"/>
<organism evidence="2 3">
    <name type="scientific">Podospora fimiseda</name>
    <dbReference type="NCBI Taxonomy" id="252190"/>
    <lineage>
        <taxon>Eukaryota</taxon>
        <taxon>Fungi</taxon>
        <taxon>Dikarya</taxon>
        <taxon>Ascomycota</taxon>
        <taxon>Pezizomycotina</taxon>
        <taxon>Sordariomycetes</taxon>
        <taxon>Sordariomycetidae</taxon>
        <taxon>Sordariales</taxon>
        <taxon>Podosporaceae</taxon>
        <taxon>Podospora</taxon>
    </lineage>
</organism>
<evidence type="ECO:0000313" key="2">
    <source>
        <dbReference type="EMBL" id="KAK4221579.1"/>
    </source>
</evidence>
<sequence>MTPPPATPHQPRREQETCWHHVRNFLTNRGSLAPQAPVPFVVCPVCYCELDIAGIPARNPDSPTANLRVPGVVLVCGHMTCEPCWEWISGGYEKNRADARMVLGWKAGLNQTSNGEEREQQQQQQQQQEEEQSVVRMAVVEEVVEDHLGEQQQEDQTVVVVVMADDEEYQEVVMQDEEPQSTMCILRCSIRFSACGCLIPPFAIPSSSSSCDQVTDCHKNIPKTVPECRSLNSDDIPDSCQICEKTNTARLARHWLYQQPIINRMTLDSFLEKCGTISKDLEMQPTSVVHQINDLWVTDRTTSNDPEQHHDDGTEWTEQELYWYCVTVGLERHVTRNTCKMNSSDGMGAGRAKMEYGNAGVEDKKTRSSAIPKKWAVVSITGFTERFSDIGF</sequence>
<dbReference type="AlphaFoldDB" id="A0AAN6YM07"/>